<dbReference type="AlphaFoldDB" id="A0A3B0TF34"/>
<gene>
    <name evidence="1" type="ORF">MNBD_BACTEROID03-2273</name>
</gene>
<accession>A0A3B0TF34</accession>
<protein>
    <submittedName>
        <fullName evidence="1">Uncharacterized protein</fullName>
    </submittedName>
</protein>
<dbReference type="InterPro" id="IPR049799">
    <property type="entry name" value="SitI3-like"/>
</dbReference>
<evidence type="ECO:0000313" key="1">
    <source>
        <dbReference type="EMBL" id="VAW11957.1"/>
    </source>
</evidence>
<reference evidence="1" key="1">
    <citation type="submission" date="2018-06" db="EMBL/GenBank/DDBJ databases">
        <authorList>
            <person name="Zhirakovskaya E."/>
        </authorList>
    </citation>
    <scope>NUCLEOTIDE SEQUENCE</scope>
</reference>
<sequence length="145" mass="16726">MALTYSLEIEDNIDISEIRKMLMTAPDFSEKNGEIQAVDLRVDITKTKGLSVLIIEDDFGFSPAISISFRLNKFAEPNALYKRFMQAVWAVLKVAKGDAVFLFNGESIILHRKKNRLYLNEIDCFWFESTLPIEQPYELKIMNII</sequence>
<dbReference type="NCBIfam" id="NF040657">
    <property type="entry name" value="immun_SitI3"/>
    <property type="match status" value="1"/>
</dbReference>
<name>A0A3B0TF34_9ZZZZ</name>
<organism evidence="1">
    <name type="scientific">hydrothermal vent metagenome</name>
    <dbReference type="NCBI Taxonomy" id="652676"/>
    <lineage>
        <taxon>unclassified sequences</taxon>
        <taxon>metagenomes</taxon>
        <taxon>ecological metagenomes</taxon>
    </lineage>
</organism>
<dbReference type="EMBL" id="UOEL01000075">
    <property type="protein sequence ID" value="VAW11957.1"/>
    <property type="molecule type" value="Genomic_DNA"/>
</dbReference>
<proteinExistence type="predicted"/>